<keyword evidence="2" id="KW-0238">DNA-binding</keyword>
<evidence type="ECO:0000313" key="6">
    <source>
        <dbReference type="EMBL" id="MCY0967077.1"/>
    </source>
</evidence>
<dbReference type="Proteomes" id="UP001150830">
    <property type="component" value="Unassembled WGS sequence"/>
</dbReference>
<dbReference type="PANTHER" id="PTHR30136">
    <property type="entry name" value="HELIX-TURN-HELIX TRANSCRIPTIONAL REGULATOR, ICLR FAMILY"/>
    <property type="match status" value="1"/>
</dbReference>
<dbReference type="EMBL" id="JAPNOA010000058">
    <property type="protein sequence ID" value="MCY0967077.1"/>
    <property type="molecule type" value="Genomic_DNA"/>
</dbReference>
<evidence type="ECO:0000256" key="2">
    <source>
        <dbReference type="ARBA" id="ARBA00023125"/>
    </source>
</evidence>
<dbReference type="PROSITE" id="PS51078">
    <property type="entry name" value="ICLR_ED"/>
    <property type="match status" value="1"/>
</dbReference>
<dbReference type="Pfam" id="PF09339">
    <property type="entry name" value="HTH_IclR"/>
    <property type="match status" value="1"/>
</dbReference>
<dbReference type="InterPro" id="IPR029016">
    <property type="entry name" value="GAF-like_dom_sf"/>
</dbReference>
<dbReference type="Gene3D" id="3.30.450.40">
    <property type="match status" value="1"/>
</dbReference>
<dbReference type="GO" id="GO:0003677">
    <property type="term" value="F:DNA binding"/>
    <property type="evidence" value="ECO:0007669"/>
    <property type="project" value="UniProtKB-KW"/>
</dbReference>
<evidence type="ECO:0000256" key="3">
    <source>
        <dbReference type="ARBA" id="ARBA00023163"/>
    </source>
</evidence>
<sequence>MTPANRSDYGRETNMSSALQKALSVLEYMIQRPLGVPVSEIATALNMPVSGVHRLMKELESIGYVRQTRDMGDYKLTIKLASLGLSYLGQSGIVDVSQPILDNLAQRSHELVRMSLMDAGQLVWVGVAQGATSGLRYDPGSEQGQVIHLASSAGGQAWLAAMSDEAAIEAVMKQGLIRPGEPGEQSPRTIAELLEVLKAVRERGYSRNANSYLAGMAAMAQVVRHPDTGEPIGTVSIAGPSVRMTETVMDGFRDALNDAARELSEASRASLFFSRQGEGTRSLTRTAV</sequence>
<accession>A0A9X3EGF4</accession>
<dbReference type="AlphaFoldDB" id="A0A9X3EGF4"/>
<gene>
    <name evidence="6" type="ORF">OUO13_18005</name>
</gene>
<feature type="domain" description="IclR-ED" evidence="5">
    <location>
        <begin position="79"/>
        <end position="269"/>
    </location>
</feature>
<dbReference type="InterPro" id="IPR036388">
    <property type="entry name" value="WH-like_DNA-bd_sf"/>
</dbReference>
<reference evidence="6" key="1">
    <citation type="submission" date="2022-11" db="EMBL/GenBank/DDBJ databases">
        <title>Parathalassolutuus dongxingensis gen. nov., sp. nov., a novel member of family Oceanospirillaceae isolated from a coastal shrimp pond in Guangxi, China.</title>
        <authorList>
            <person name="Chen H."/>
        </authorList>
    </citation>
    <scope>NUCLEOTIDE SEQUENCE</scope>
    <source>
        <strain evidence="6">G-43</strain>
    </source>
</reference>
<dbReference type="GO" id="GO:0045892">
    <property type="term" value="P:negative regulation of DNA-templated transcription"/>
    <property type="evidence" value="ECO:0007669"/>
    <property type="project" value="TreeGrafter"/>
</dbReference>
<organism evidence="6 7">
    <name type="scientific">Parathalassolituus penaei</name>
    <dbReference type="NCBI Taxonomy" id="2997323"/>
    <lineage>
        <taxon>Bacteria</taxon>
        <taxon>Pseudomonadati</taxon>
        <taxon>Pseudomonadota</taxon>
        <taxon>Gammaproteobacteria</taxon>
        <taxon>Oceanospirillales</taxon>
        <taxon>Oceanospirillaceae</taxon>
        <taxon>Parathalassolituus</taxon>
    </lineage>
</organism>
<dbReference type="InterPro" id="IPR014757">
    <property type="entry name" value="Tscrpt_reg_IclR_C"/>
</dbReference>
<dbReference type="Gene3D" id="1.10.10.10">
    <property type="entry name" value="Winged helix-like DNA-binding domain superfamily/Winged helix DNA-binding domain"/>
    <property type="match status" value="1"/>
</dbReference>
<keyword evidence="1" id="KW-0805">Transcription regulation</keyword>
<dbReference type="SMART" id="SM00346">
    <property type="entry name" value="HTH_ICLR"/>
    <property type="match status" value="1"/>
</dbReference>
<protein>
    <submittedName>
        <fullName evidence="6">IclR family transcriptional regulator</fullName>
    </submittedName>
</protein>
<dbReference type="SUPFAM" id="SSF55781">
    <property type="entry name" value="GAF domain-like"/>
    <property type="match status" value="1"/>
</dbReference>
<dbReference type="SUPFAM" id="SSF46785">
    <property type="entry name" value="Winged helix' DNA-binding domain"/>
    <property type="match status" value="1"/>
</dbReference>
<dbReference type="PANTHER" id="PTHR30136:SF35">
    <property type="entry name" value="HTH-TYPE TRANSCRIPTIONAL REGULATOR RV1719"/>
    <property type="match status" value="1"/>
</dbReference>
<dbReference type="PROSITE" id="PS51077">
    <property type="entry name" value="HTH_ICLR"/>
    <property type="match status" value="1"/>
</dbReference>
<dbReference type="RefSeq" id="WP_283175282.1">
    <property type="nucleotide sequence ID" value="NZ_JAPNOA010000058.1"/>
</dbReference>
<name>A0A9X3EGF4_9GAMM</name>
<dbReference type="InterPro" id="IPR050707">
    <property type="entry name" value="HTH_MetabolicPath_Reg"/>
</dbReference>
<dbReference type="InterPro" id="IPR036390">
    <property type="entry name" value="WH_DNA-bd_sf"/>
</dbReference>
<dbReference type="GO" id="GO:0003700">
    <property type="term" value="F:DNA-binding transcription factor activity"/>
    <property type="evidence" value="ECO:0007669"/>
    <property type="project" value="TreeGrafter"/>
</dbReference>
<keyword evidence="3" id="KW-0804">Transcription</keyword>
<comment type="caution">
    <text evidence="6">The sequence shown here is derived from an EMBL/GenBank/DDBJ whole genome shotgun (WGS) entry which is preliminary data.</text>
</comment>
<proteinExistence type="predicted"/>
<evidence type="ECO:0000313" key="7">
    <source>
        <dbReference type="Proteomes" id="UP001150830"/>
    </source>
</evidence>
<evidence type="ECO:0000256" key="1">
    <source>
        <dbReference type="ARBA" id="ARBA00023015"/>
    </source>
</evidence>
<dbReference type="InterPro" id="IPR005471">
    <property type="entry name" value="Tscrpt_reg_IclR_N"/>
</dbReference>
<keyword evidence="7" id="KW-1185">Reference proteome</keyword>
<dbReference type="Pfam" id="PF01614">
    <property type="entry name" value="IclR_C"/>
    <property type="match status" value="1"/>
</dbReference>
<feature type="domain" description="HTH iclR-type" evidence="4">
    <location>
        <begin position="16"/>
        <end position="78"/>
    </location>
</feature>
<evidence type="ECO:0000259" key="5">
    <source>
        <dbReference type="PROSITE" id="PS51078"/>
    </source>
</evidence>
<evidence type="ECO:0000259" key="4">
    <source>
        <dbReference type="PROSITE" id="PS51077"/>
    </source>
</evidence>